<reference evidence="3" key="1">
    <citation type="submission" date="2019-01" db="EMBL/GenBank/DDBJ databases">
        <title>Genomic analysis of Salicibibacter sp. NKC3-5.</title>
        <authorList>
            <person name="Oh Y.J."/>
        </authorList>
    </citation>
    <scope>NUCLEOTIDE SEQUENCE [LARGE SCALE GENOMIC DNA]</scope>
    <source>
        <strain evidence="3">NKC3-5</strain>
    </source>
</reference>
<sequence>MVSELFTDLATSFAIAVVAILVVCSLGLRPSSAGSVAIAVPVSLSVGSIALPFTGVELSQISLIGFIIVLAILVDDGIVVNENIERKLREGSSPKEAAWTGTREVLVSVITSTVIIVFTFFPILFLPGGAGEFILPLPVVVISTIIASTFVSLLVIPIFRKWKEGRNSVSTERRPAGLIGPLLEKMSNIYSQRLMKGVIKHPFVVGLGGLLLGTAGFALIPWIPLELFPDSDREEVFIEASLEDGTPLEETQAYAQEMADWVSEEPFVQSVTSYTGTNIPELLEAEGSSEESENLANFLIYIDKDEIDARSAMDRWNEELPEAFGELQTYEVSIIESGPPVGAPIAIEIAGESISELMEKSDEAQQILADTEGVENVNDDVGSLVDSYRLEPDRDMMEEHQLDSSEISEALAVLEEGVPVGEFERDGELLDWRMTYQGNPLELLDEVTITGADDEAIALSDIVTVNEEMIQPRIPHMDGERTVMVTAFPGERSEEDIIDDAEDQLMNLEEDGYTPYFAPV</sequence>
<dbReference type="Pfam" id="PF00873">
    <property type="entry name" value="ACR_tran"/>
    <property type="match status" value="1"/>
</dbReference>
<dbReference type="KEGG" id="sale:EPH95_02270"/>
<dbReference type="GO" id="GO:0005886">
    <property type="term" value="C:plasma membrane"/>
    <property type="evidence" value="ECO:0007669"/>
    <property type="project" value="TreeGrafter"/>
</dbReference>
<dbReference type="Gene3D" id="3.30.70.1440">
    <property type="entry name" value="Multidrug efflux transporter AcrB pore domain"/>
    <property type="match status" value="1"/>
</dbReference>
<keyword evidence="1" id="KW-0812">Transmembrane</keyword>
<evidence type="ECO:0000313" key="2">
    <source>
        <dbReference type="EMBL" id="QDI90141.1"/>
    </source>
</evidence>
<dbReference type="Gene3D" id="3.30.2090.10">
    <property type="entry name" value="Multidrug efflux transporter AcrB TolC docking domain, DN and DC subdomains"/>
    <property type="match status" value="1"/>
</dbReference>
<dbReference type="OrthoDB" id="9757876at2"/>
<feature type="transmembrane region" description="Helical" evidence="1">
    <location>
        <begin position="6"/>
        <end position="28"/>
    </location>
</feature>
<feature type="transmembrane region" description="Helical" evidence="1">
    <location>
        <begin position="105"/>
        <end position="127"/>
    </location>
</feature>
<feature type="transmembrane region" description="Helical" evidence="1">
    <location>
        <begin position="203"/>
        <end position="223"/>
    </location>
</feature>
<protein>
    <submittedName>
        <fullName evidence="2">Efflux RND transporter permease subunit</fullName>
    </submittedName>
</protein>
<dbReference type="PANTHER" id="PTHR32063:SF33">
    <property type="entry name" value="RND SUPERFAMILY EFFLUX PUMP PERMEASE COMPONENT"/>
    <property type="match status" value="1"/>
</dbReference>
<gene>
    <name evidence="2" type="ORF">EPH95_02270</name>
</gene>
<dbReference type="Gene3D" id="3.30.70.1430">
    <property type="entry name" value="Multidrug efflux transporter AcrB pore domain"/>
    <property type="match status" value="1"/>
</dbReference>
<dbReference type="EMBL" id="CP035485">
    <property type="protein sequence ID" value="QDI90141.1"/>
    <property type="molecule type" value="Genomic_DNA"/>
</dbReference>
<dbReference type="SUPFAM" id="SSF82714">
    <property type="entry name" value="Multidrug efflux transporter AcrB TolC docking domain, DN and DC subdomains"/>
    <property type="match status" value="1"/>
</dbReference>
<name>A0A514LFW0_9BACI</name>
<keyword evidence="3" id="KW-1185">Reference proteome</keyword>
<evidence type="ECO:0000256" key="1">
    <source>
        <dbReference type="SAM" id="Phobius"/>
    </source>
</evidence>
<evidence type="ECO:0000313" key="3">
    <source>
        <dbReference type="Proteomes" id="UP000319756"/>
    </source>
</evidence>
<keyword evidence="1" id="KW-0472">Membrane</keyword>
<dbReference type="AlphaFoldDB" id="A0A514LFW0"/>
<dbReference type="PANTHER" id="PTHR32063">
    <property type="match status" value="1"/>
</dbReference>
<feature type="transmembrane region" description="Helical" evidence="1">
    <location>
        <begin position="35"/>
        <end position="55"/>
    </location>
</feature>
<dbReference type="SUPFAM" id="SSF82693">
    <property type="entry name" value="Multidrug efflux transporter AcrB pore domain, PN1, PN2, PC1 and PC2 subdomains"/>
    <property type="match status" value="1"/>
</dbReference>
<dbReference type="Proteomes" id="UP000319756">
    <property type="component" value="Chromosome"/>
</dbReference>
<dbReference type="PRINTS" id="PR00702">
    <property type="entry name" value="ACRIFLAVINRP"/>
</dbReference>
<proteinExistence type="predicted"/>
<dbReference type="SUPFAM" id="SSF82866">
    <property type="entry name" value="Multidrug efflux transporter AcrB transmembrane domain"/>
    <property type="match status" value="1"/>
</dbReference>
<dbReference type="Gene3D" id="1.20.1640.10">
    <property type="entry name" value="Multidrug efflux transporter AcrB transmembrane domain"/>
    <property type="match status" value="2"/>
</dbReference>
<organism evidence="2 3">
    <name type="scientific">Salicibibacter halophilus</name>
    <dbReference type="NCBI Taxonomy" id="2502791"/>
    <lineage>
        <taxon>Bacteria</taxon>
        <taxon>Bacillati</taxon>
        <taxon>Bacillota</taxon>
        <taxon>Bacilli</taxon>
        <taxon>Bacillales</taxon>
        <taxon>Bacillaceae</taxon>
        <taxon>Salicibibacter</taxon>
    </lineage>
</organism>
<accession>A0A514LFW0</accession>
<dbReference type="InterPro" id="IPR001036">
    <property type="entry name" value="Acrflvin-R"/>
</dbReference>
<dbReference type="GO" id="GO:0042910">
    <property type="term" value="F:xenobiotic transmembrane transporter activity"/>
    <property type="evidence" value="ECO:0007669"/>
    <property type="project" value="TreeGrafter"/>
</dbReference>
<feature type="transmembrane region" description="Helical" evidence="1">
    <location>
        <begin position="61"/>
        <end position="84"/>
    </location>
</feature>
<feature type="transmembrane region" description="Helical" evidence="1">
    <location>
        <begin position="133"/>
        <end position="156"/>
    </location>
</feature>
<keyword evidence="1" id="KW-1133">Transmembrane helix</keyword>
<dbReference type="InterPro" id="IPR027463">
    <property type="entry name" value="AcrB_DN_DC_subdom"/>
</dbReference>